<dbReference type="PANTHER" id="PTHR31669:SF184">
    <property type="entry name" value="PROTEIN FAR1-RELATED SEQUENCE 11"/>
    <property type="match status" value="1"/>
</dbReference>
<keyword evidence="1" id="KW-0479">Metal-binding</keyword>
<reference evidence="2" key="1">
    <citation type="submission" date="2014-09" db="EMBL/GenBank/DDBJ databases">
        <authorList>
            <person name="Magalhaes I.L.F."/>
            <person name="Oliveira U."/>
            <person name="Santos F.R."/>
            <person name="Vidigal T.H.D.A."/>
            <person name="Brescovit A.D."/>
            <person name="Santos A.J."/>
        </authorList>
    </citation>
    <scope>NUCLEOTIDE SEQUENCE</scope>
    <source>
        <tissue evidence="2">Shoot tissue taken approximately 20 cm above the soil surface</tissue>
    </source>
</reference>
<proteinExistence type="inferred from homology"/>
<reference evidence="2" key="2">
    <citation type="journal article" date="2015" name="Data Brief">
        <title>Shoot transcriptome of the giant reed, Arundo donax.</title>
        <authorList>
            <person name="Barrero R.A."/>
            <person name="Guerrero F.D."/>
            <person name="Moolhuijzen P."/>
            <person name="Goolsby J.A."/>
            <person name="Tidwell J."/>
            <person name="Bellgard S.E."/>
            <person name="Bellgard M.I."/>
        </authorList>
    </citation>
    <scope>NUCLEOTIDE SEQUENCE</scope>
    <source>
        <tissue evidence="2">Shoot tissue taken approximately 20 cm above the soil surface</tissue>
    </source>
</reference>
<keyword evidence="1" id="KW-0863">Zinc-finger</keyword>
<keyword evidence="1" id="KW-0862">Zinc</keyword>
<name>A0A0A9B9G7_ARUDO</name>
<dbReference type="PANTHER" id="PTHR31669">
    <property type="entry name" value="PROTEIN FAR1-RELATED SEQUENCE 10-RELATED"/>
    <property type="match status" value="1"/>
</dbReference>
<sequence>MDFDHGWSDMVNRYGLHGNRHIASLFVSQNLWALPYSRGHFSAGLTASANVSKPINVFIQRILGAQTCLPHFIEQVADVVAYRDRAGEQEMMQQSLQNISLKTAAPIEGHAAAVLTLYAFSEIQDELVASAHYSLFHLHGCVFLVRHHSSREGGCSVTWNKRS</sequence>
<evidence type="ECO:0000313" key="2">
    <source>
        <dbReference type="EMBL" id="JAD58818.1"/>
    </source>
</evidence>
<dbReference type="AlphaFoldDB" id="A0A0A9B9G7"/>
<dbReference type="GO" id="GO:0008270">
    <property type="term" value="F:zinc ion binding"/>
    <property type="evidence" value="ECO:0007669"/>
    <property type="project" value="UniProtKB-UniRule"/>
</dbReference>
<dbReference type="EMBL" id="GBRH01239077">
    <property type="protein sequence ID" value="JAD58818.1"/>
    <property type="molecule type" value="Transcribed_RNA"/>
</dbReference>
<comment type="subcellular location">
    <subcellularLocation>
        <location evidence="1">Nucleus</location>
    </subcellularLocation>
</comment>
<comment type="function">
    <text evidence="1">Putative transcription activator involved in regulating light control of development.</text>
</comment>
<organism evidence="2">
    <name type="scientific">Arundo donax</name>
    <name type="common">Giant reed</name>
    <name type="synonym">Donax arundinaceus</name>
    <dbReference type="NCBI Taxonomy" id="35708"/>
    <lineage>
        <taxon>Eukaryota</taxon>
        <taxon>Viridiplantae</taxon>
        <taxon>Streptophyta</taxon>
        <taxon>Embryophyta</taxon>
        <taxon>Tracheophyta</taxon>
        <taxon>Spermatophyta</taxon>
        <taxon>Magnoliopsida</taxon>
        <taxon>Liliopsida</taxon>
        <taxon>Poales</taxon>
        <taxon>Poaceae</taxon>
        <taxon>PACMAD clade</taxon>
        <taxon>Arundinoideae</taxon>
        <taxon>Arundineae</taxon>
        <taxon>Arundo</taxon>
    </lineage>
</organism>
<dbReference type="InterPro" id="IPR031052">
    <property type="entry name" value="FHY3/FAR1"/>
</dbReference>
<dbReference type="GO" id="GO:0005634">
    <property type="term" value="C:nucleus"/>
    <property type="evidence" value="ECO:0007669"/>
    <property type="project" value="UniProtKB-SubCell"/>
</dbReference>
<keyword evidence="1" id="KW-0539">Nucleus</keyword>
<comment type="similarity">
    <text evidence="1">Belongs to the FHY3/FAR1 family.</text>
</comment>
<accession>A0A0A9B9G7</accession>
<evidence type="ECO:0000256" key="1">
    <source>
        <dbReference type="RuleBase" id="RU367018"/>
    </source>
</evidence>
<dbReference type="GO" id="GO:0006355">
    <property type="term" value="P:regulation of DNA-templated transcription"/>
    <property type="evidence" value="ECO:0007669"/>
    <property type="project" value="UniProtKB-UniRule"/>
</dbReference>
<protein>
    <recommendedName>
        <fullName evidence="1">Protein FAR1-RELATED SEQUENCE</fullName>
    </recommendedName>
</protein>